<protein>
    <submittedName>
        <fullName evidence="1">Uncharacterized protein</fullName>
    </submittedName>
</protein>
<organism evidence="1">
    <name type="scientific">bioreactor metagenome</name>
    <dbReference type="NCBI Taxonomy" id="1076179"/>
    <lineage>
        <taxon>unclassified sequences</taxon>
        <taxon>metagenomes</taxon>
        <taxon>ecological metagenomes</taxon>
    </lineage>
</organism>
<reference evidence="1" key="1">
    <citation type="submission" date="2019-08" db="EMBL/GenBank/DDBJ databases">
        <authorList>
            <person name="Kucharzyk K."/>
            <person name="Murdoch R.W."/>
            <person name="Higgins S."/>
            <person name="Loffler F."/>
        </authorList>
    </citation>
    <scope>NUCLEOTIDE SEQUENCE</scope>
</reference>
<accession>A0A645J7S2</accession>
<name>A0A645J7S2_9ZZZZ</name>
<dbReference type="EMBL" id="VSSQ01133469">
    <property type="protein sequence ID" value="MPN59447.1"/>
    <property type="molecule type" value="Genomic_DNA"/>
</dbReference>
<gene>
    <name evidence="1" type="ORF">SDC9_207168</name>
</gene>
<sequence length="89" mass="11053">MILFDTEHIKLFNYIIHHFLEVEIYNEDNDDVDIADQIEIIMPKYLFREQYIKCKKVFEELYRWTEDEFYHGINISILDFRKRKTSSQL</sequence>
<proteinExistence type="predicted"/>
<dbReference type="AlphaFoldDB" id="A0A645J7S2"/>
<evidence type="ECO:0000313" key="1">
    <source>
        <dbReference type="EMBL" id="MPN59447.1"/>
    </source>
</evidence>
<comment type="caution">
    <text evidence="1">The sequence shown here is derived from an EMBL/GenBank/DDBJ whole genome shotgun (WGS) entry which is preliminary data.</text>
</comment>